<evidence type="ECO:0000313" key="4">
    <source>
        <dbReference type="EMBL" id="WAR02748.1"/>
    </source>
</evidence>
<feature type="compositionally biased region" description="Polar residues" evidence="2">
    <location>
        <begin position="8"/>
        <end position="22"/>
    </location>
</feature>
<keyword evidence="5" id="KW-1185">Reference proteome</keyword>
<feature type="compositionally biased region" description="Basic and acidic residues" evidence="2">
    <location>
        <begin position="278"/>
        <end position="295"/>
    </location>
</feature>
<dbReference type="InterPro" id="IPR031826">
    <property type="entry name" value="IC97/Casc1_N"/>
</dbReference>
<feature type="compositionally biased region" description="Basic and acidic residues" evidence="2">
    <location>
        <begin position="433"/>
        <end position="446"/>
    </location>
</feature>
<dbReference type="PANTHER" id="PTHR20929">
    <property type="entry name" value="LUNG ADENOMA SUSCEPTIBILITY 1-RELATED"/>
    <property type="match status" value="1"/>
</dbReference>
<proteinExistence type="inferred from homology"/>
<feature type="compositionally biased region" description="Acidic residues" evidence="2">
    <location>
        <begin position="296"/>
        <end position="315"/>
    </location>
</feature>
<feature type="region of interest" description="Disordered" evidence="2">
    <location>
        <begin position="276"/>
        <end position="315"/>
    </location>
</feature>
<comment type="similarity">
    <text evidence="1">Belongs to the DNAI7 family.</text>
</comment>
<protein>
    <submittedName>
        <fullName evidence="4">AXP83-like protein</fullName>
    </submittedName>
</protein>
<dbReference type="PRINTS" id="PR02043">
    <property type="entry name" value="CANCERSCCP1"/>
</dbReference>
<evidence type="ECO:0000256" key="2">
    <source>
        <dbReference type="SAM" id="MobiDB-lite"/>
    </source>
</evidence>
<feature type="region of interest" description="Disordered" evidence="2">
    <location>
        <begin position="1"/>
        <end position="92"/>
    </location>
</feature>
<dbReference type="Pfam" id="PF15927">
    <property type="entry name" value="Casc1_N"/>
    <property type="match status" value="1"/>
</dbReference>
<reference evidence="4" key="1">
    <citation type="submission" date="2022-11" db="EMBL/GenBank/DDBJ databases">
        <title>Centuries of genome instability and evolution in soft-shell clam transmissible cancer (bioRxiv).</title>
        <authorList>
            <person name="Hart S.F.M."/>
            <person name="Yonemitsu M.A."/>
            <person name="Giersch R.M."/>
            <person name="Beal B.F."/>
            <person name="Arriagada G."/>
            <person name="Davis B.W."/>
            <person name="Ostrander E.A."/>
            <person name="Goff S.P."/>
            <person name="Metzger M.J."/>
        </authorList>
    </citation>
    <scope>NUCLEOTIDE SEQUENCE</scope>
    <source>
        <strain evidence="4">MELC-2E11</strain>
        <tissue evidence="4">Siphon/mantle</tissue>
    </source>
</reference>
<evidence type="ECO:0000313" key="5">
    <source>
        <dbReference type="Proteomes" id="UP001164746"/>
    </source>
</evidence>
<feature type="region of interest" description="Disordered" evidence="2">
    <location>
        <begin position="424"/>
        <end position="446"/>
    </location>
</feature>
<sequence>MASKKTVDQSAYSNFARTQTNKYKPPKQGSAGKKKLSKAEKEKLKAEEEERKAVEEEEARQKAEEEEKERKEKEKLEEAEKRKLENAEKENRRQEMLALTDLQEGNQNRLNELNNDRRRKAKWARYMRCDGSPDPTIPGEINTYINLRLEDSKHNDIDSVLKQGDLDLSLINELDYLLEDTPESELDIDELERYKSTREDLQQLIQTKLDAATVMILGQATDLCDTETIKLFEFKERGFQFEIPRLLTLSDVGFRVLLTQYDHYSSTCKSYYPRKKKKEEPIEEVKEEVQEQEKKEEEEEKGDEAAEEGAEKEDTEDLMAMLRQMKGEAPPEEEEKVEEVEKAEDVEEFEDPITPEPPEWEDFDEDEDVMDLRANHVLGGVFHFNLMQLPPQPKTVNNWVITRLVDPPVIEYVDYVADTMNPLLNKEGASPSQEKEKAADTQKRDEKPPIAVTLRLPMGCLFTEEPQVARWDDKKKHWRQDGFTDFKYNEETRMFSFKTAYFGTMALLQDAHINMPFQSWELRPHKTNSAVLTIIAAIIEIEIEIKDAMCCLSKPDDKPELEHIKGRWLTPKDLIKTLRKAGINVFPADDSAKYVSIQDKEDWSLFLMTKRRSLKLKMTEFDDAYSEDYAEGTAFKSNLYHLLTEYSTKDARERIMDTNFEFTDCVHQLLSATKVLTYA</sequence>
<evidence type="ECO:0000259" key="3">
    <source>
        <dbReference type="Pfam" id="PF15927"/>
    </source>
</evidence>
<gene>
    <name evidence="4" type="ORF">MAR_009306</name>
</gene>
<name>A0ABY7DYE5_MYAAR</name>
<evidence type="ECO:0000256" key="1">
    <source>
        <dbReference type="ARBA" id="ARBA00024332"/>
    </source>
</evidence>
<feature type="region of interest" description="Disordered" evidence="2">
    <location>
        <begin position="327"/>
        <end position="359"/>
    </location>
</feature>
<dbReference type="PANTHER" id="PTHR20929:SF11">
    <property type="entry name" value="DYNEIN AXONEMAL INTERMEDIATE CHAIN 7"/>
    <property type="match status" value="1"/>
</dbReference>
<dbReference type="InterPro" id="IPR023247">
    <property type="entry name" value="IC97/Dnai7-like"/>
</dbReference>
<feature type="domain" description="IC97/Casc1 N-terminal" evidence="3">
    <location>
        <begin position="52"/>
        <end position="231"/>
    </location>
</feature>
<accession>A0ABY7DYE5</accession>
<dbReference type="EMBL" id="CP111015">
    <property type="protein sequence ID" value="WAR02748.1"/>
    <property type="molecule type" value="Genomic_DNA"/>
</dbReference>
<dbReference type="Proteomes" id="UP001164746">
    <property type="component" value="Chromosome 4"/>
</dbReference>
<organism evidence="4 5">
    <name type="scientific">Mya arenaria</name>
    <name type="common">Soft-shell clam</name>
    <dbReference type="NCBI Taxonomy" id="6604"/>
    <lineage>
        <taxon>Eukaryota</taxon>
        <taxon>Metazoa</taxon>
        <taxon>Spiralia</taxon>
        <taxon>Lophotrochozoa</taxon>
        <taxon>Mollusca</taxon>
        <taxon>Bivalvia</taxon>
        <taxon>Autobranchia</taxon>
        <taxon>Heteroconchia</taxon>
        <taxon>Euheterodonta</taxon>
        <taxon>Imparidentia</taxon>
        <taxon>Neoheterodontei</taxon>
        <taxon>Myida</taxon>
        <taxon>Myoidea</taxon>
        <taxon>Myidae</taxon>
        <taxon>Mya</taxon>
    </lineage>
</organism>
<feature type="compositionally biased region" description="Acidic residues" evidence="2">
    <location>
        <begin position="330"/>
        <end position="359"/>
    </location>
</feature>
<feature type="compositionally biased region" description="Basic and acidic residues" evidence="2">
    <location>
        <begin position="37"/>
        <end position="92"/>
    </location>
</feature>